<gene>
    <name evidence="1" type="ORF">HNQ68_002162</name>
</gene>
<dbReference type="RefSeq" id="WP_151159634.1">
    <property type="nucleotide sequence ID" value="NZ_JACHIL010000003.1"/>
</dbReference>
<organism evidence="1 2">
    <name type="scientific">Pseudochrobactrum saccharolyticum</name>
    <dbReference type="NCBI Taxonomy" id="354352"/>
    <lineage>
        <taxon>Bacteria</taxon>
        <taxon>Pseudomonadati</taxon>
        <taxon>Pseudomonadota</taxon>
        <taxon>Alphaproteobacteria</taxon>
        <taxon>Hyphomicrobiales</taxon>
        <taxon>Brucellaceae</taxon>
        <taxon>Pseudochrobactrum</taxon>
    </lineage>
</organism>
<protein>
    <submittedName>
        <fullName evidence="1">Uncharacterized protein</fullName>
    </submittedName>
</protein>
<reference evidence="1 2" key="1">
    <citation type="submission" date="2020-08" db="EMBL/GenBank/DDBJ databases">
        <title>Genomic Encyclopedia of Type Strains, Phase IV (KMG-IV): sequencing the most valuable type-strain genomes for metagenomic binning, comparative biology and taxonomic classification.</title>
        <authorList>
            <person name="Goeker M."/>
        </authorList>
    </citation>
    <scope>NUCLEOTIDE SEQUENCE [LARGE SCALE GENOMIC DNA]</scope>
    <source>
        <strain evidence="1 2">DSM 25620</strain>
    </source>
</reference>
<dbReference type="Proteomes" id="UP000531231">
    <property type="component" value="Unassembled WGS sequence"/>
</dbReference>
<accession>A0A7W8EQ86</accession>
<evidence type="ECO:0000313" key="1">
    <source>
        <dbReference type="EMBL" id="MBB5091621.1"/>
    </source>
</evidence>
<name>A0A7W8EQ86_9HYPH</name>
<dbReference type="EMBL" id="JACHIL010000003">
    <property type="protein sequence ID" value="MBB5091621.1"/>
    <property type="molecule type" value="Genomic_DNA"/>
</dbReference>
<keyword evidence="2" id="KW-1185">Reference proteome</keyword>
<sequence>MANPNITFIPRGDSALSGFGILAAVILTTDANDANEYSVAFGKDPSSTSRRNVKTDKVLFKNKTASGANYTQEASTYIFSINDNTGEKLIISAQLYKDDQKEGSPITLPITFYNLGIQNPASIVSAKKFNANTVIATEEHFQSVDYNQIMVNIHDYITDLPAQVTIGFDVNFSPLPDNIISAWSSPGSAGTTPNLPVTPASPVTILENYVTVLLTKAAYATNLYITSTEAVVTQAQASIPIVPPLTFIDIDQQYVMYMAPQPVNLNGNTVTVPAGQTYVYFNIDPDAITPSGDKRVFWMVLNGEKVVLDPIDISQVSTTISVPVAKLNTVDSQGNPLPNRLQYFIESVETGAVRSSEYGWPFEINSQFQNEPNPGITNRPCAAPVLFPTPNGGAPNLIDETYVTTNKGASGDFPTGGNTADQYTINVFINGWDSQGNPKNNTLHPQPILSTSGQTCDYTIDPQDLLGYSVQPHTYAFSTMQIEYYISDPTNINFGKYSRVISYKIDTVSP</sequence>
<dbReference type="AlphaFoldDB" id="A0A7W8EQ86"/>
<proteinExistence type="predicted"/>
<evidence type="ECO:0000313" key="2">
    <source>
        <dbReference type="Proteomes" id="UP000531231"/>
    </source>
</evidence>
<comment type="caution">
    <text evidence="1">The sequence shown here is derived from an EMBL/GenBank/DDBJ whole genome shotgun (WGS) entry which is preliminary data.</text>
</comment>